<evidence type="ECO:0000313" key="2">
    <source>
        <dbReference type="EMBL" id="MEQ2174894.1"/>
    </source>
</evidence>
<comment type="caution">
    <text evidence="2">The sequence shown here is derived from an EMBL/GenBank/DDBJ whole genome shotgun (WGS) entry which is preliminary data.</text>
</comment>
<gene>
    <name evidence="2" type="ORF">GOODEAATRI_012400</name>
</gene>
<organism evidence="2 3">
    <name type="scientific">Goodea atripinnis</name>
    <dbReference type="NCBI Taxonomy" id="208336"/>
    <lineage>
        <taxon>Eukaryota</taxon>
        <taxon>Metazoa</taxon>
        <taxon>Chordata</taxon>
        <taxon>Craniata</taxon>
        <taxon>Vertebrata</taxon>
        <taxon>Euteleostomi</taxon>
        <taxon>Actinopterygii</taxon>
        <taxon>Neopterygii</taxon>
        <taxon>Teleostei</taxon>
        <taxon>Neoteleostei</taxon>
        <taxon>Acanthomorphata</taxon>
        <taxon>Ovalentaria</taxon>
        <taxon>Atherinomorphae</taxon>
        <taxon>Cyprinodontiformes</taxon>
        <taxon>Goodeidae</taxon>
        <taxon>Goodea</taxon>
    </lineage>
</organism>
<keyword evidence="3" id="KW-1185">Reference proteome</keyword>
<dbReference type="Proteomes" id="UP001476798">
    <property type="component" value="Unassembled WGS sequence"/>
</dbReference>
<feature type="coiled-coil region" evidence="1">
    <location>
        <begin position="87"/>
        <end position="114"/>
    </location>
</feature>
<evidence type="ECO:0000256" key="1">
    <source>
        <dbReference type="SAM" id="Coils"/>
    </source>
</evidence>
<proteinExistence type="predicted"/>
<evidence type="ECO:0000313" key="3">
    <source>
        <dbReference type="Proteomes" id="UP001476798"/>
    </source>
</evidence>
<sequence length="204" mass="22918">MPAALRALRCVMFFQRGVTARYCPQQSVSSEAEAGWKNPSKSWRRGASSCAFVHVFLFLLLGARTEGVTAFLWKNLPTDICPLPFILSDRINVKRFAEEQMAELQQREAQTEEVCELVRSVPTSSDTQSGADELVQVFERDLQQNTVCTPRINPMQAKHTTIYAEFKQVASLAGDSNMTAVEEFLISFQKYRTGLMRIAVNIGT</sequence>
<name>A0ABV0NTY9_9TELE</name>
<dbReference type="EMBL" id="JAHRIO010050768">
    <property type="protein sequence ID" value="MEQ2174894.1"/>
    <property type="molecule type" value="Genomic_DNA"/>
</dbReference>
<protein>
    <submittedName>
        <fullName evidence="2">Uncharacterized protein</fullName>
    </submittedName>
</protein>
<keyword evidence="1" id="KW-0175">Coiled coil</keyword>
<accession>A0ABV0NTY9</accession>
<reference evidence="2 3" key="1">
    <citation type="submission" date="2021-06" db="EMBL/GenBank/DDBJ databases">
        <authorList>
            <person name="Palmer J.M."/>
        </authorList>
    </citation>
    <scope>NUCLEOTIDE SEQUENCE [LARGE SCALE GENOMIC DNA]</scope>
    <source>
        <strain evidence="2 3">GA_2019</strain>
        <tissue evidence="2">Muscle</tissue>
    </source>
</reference>